<dbReference type="Pfam" id="PF01965">
    <property type="entry name" value="DJ-1_PfpI"/>
    <property type="match status" value="1"/>
</dbReference>
<reference evidence="3 4" key="1">
    <citation type="submission" date="2017-12" db="EMBL/GenBank/DDBJ databases">
        <authorList>
            <person name="Hurst M.R.H."/>
        </authorList>
    </citation>
    <scope>NUCLEOTIDE SEQUENCE [LARGE SCALE GENOMIC DNA]</scope>
    <source>
        <strain evidence="3 4">SY-3-19</strain>
    </source>
</reference>
<feature type="domain" description="DJ-1/PfpI" evidence="2">
    <location>
        <begin position="7"/>
        <end position="175"/>
    </location>
</feature>
<keyword evidence="4" id="KW-1185">Reference proteome</keyword>
<accession>A0A2S7K3G8</accession>
<dbReference type="PANTHER" id="PTHR42733">
    <property type="entry name" value="DJ-1 PROTEIN"/>
    <property type="match status" value="1"/>
</dbReference>
<dbReference type="GO" id="GO:0008233">
    <property type="term" value="F:peptidase activity"/>
    <property type="evidence" value="ECO:0007669"/>
    <property type="project" value="UniProtKB-KW"/>
</dbReference>
<keyword evidence="3" id="KW-0645">Protease</keyword>
<dbReference type="OrthoDB" id="9792284at2"/>
<dbReference type="GO" id="GO:0006508">
    <property type="term" value="P:proteolysis"/>
    <property type="evidence" value="ECO:0007669"/>
    <property type="project" value="UniProtKB-KW"/>
</dbReference>
<dbReference type="Proteomes" id="UP000239504">
    <property type="component" value="Unassembled WGS sequence"/>
</dbReference>
<dbReference type="PROSITE" id="PS51273">
    <property type="entry name" value="GATASE_TYPE_1"/>
    <property type="match status" value="1"/>
</dbReference>
<name>A0A2S7K3G8_9PROT</name>
<sequence length="190" mass="20516">MAQLENRKIAILAADGFEESELFSPLKALKEAGASVDIVSIKTGSIQGFRHTVPLRDIRVDKTLEDADINDYDGLLIPGGLFNPDALRRDEKALAFVRGAFAKNLPVAAICHGPQVLISAGVVEGRKMTGFEAIQIDLENAGAEVSDTEVVVDEGLVTSRNPDDLDAFNKKIIEEFCEGKHARQKKSVAA</sequence>
<protein>
    <submittedName>
        <fullName evidence="3">Protease</fullName>
    </submittedName>
</protein>
<dbReference type="InterPro" id="IPR002818">
    <property type="entry name" value="DJ-1/PfpI"/>
</dbReference>
<dbReference type="PANTHER" id="PTHR42733:SF12">
    <property type="entry name" value="PROTEINASE"/>
    <property type="match status" value="1"/>
</dbReference>
<dbReference type="InterPro" id="IPR006286">
    <property type="entry name" value="C56_PfpI-like"/>
</dbReference>
<dbReference type="CDD" id="cd03134">
    <property type="entry name" value="GATase1_PfpI_like"/>
    <property type="match status" value="1"/>
</dbReference>
<comment type="similarity">
    <text evidence="1">Belongs to the peptidase C56 family.</text>
</comment>
<dbReference type="SUPFAM" id="SSF52317">
    <property type="entry name" value="Class I glutamine amidotransferase-like"/>
    <property type="match status" value="1"/>
</dbReference>
<comment type="caution">
    <text evidence="3">The sequence shown here is derived from an EMBL/GenBank/DDBJ whole genome shotgun (WGS) entry which is preliminary data.</text>
</comment>
<dbReference type="NCBIfam" id="TIGR01382">
    <property type="entry name" value="PfpI"/>
    <property type="match status" value="1"/>
</dbReference>
<dbReference type="PROSITE" id="PS51276">
    <property type="entry name" value="PEPTIDASE_C56_PFPI"/>
    <property type="match status" value="1"/>
</dbReference>
<organism evidence="3 4">
    <name type="scientific">Hyphococcus luteus</name>
    <dbReference type="NCBI Taxonomy" id="2058213"/>
    <lineage>
        <taxon>Bacteria</taxon>
        <taxon>Pseudomonadati</taxon>
        <taxon>Pseudomonadota</taxon>
        <taxon>Alphaproteobacteria</taxon>
        <taxon>Parvularculales</taxon>
        <taxon>Parvularculaceae</taxon>
        <taxon>Hyphococcus</taxon>
    </lineage>
</organism>
<dbReference type="RefSeq" id="WP_104830608.1">
    <property type="nucleotide sequence ID" value="NZ_PJCH01000010.1"/>
</dbReference>
<dbReference type="AlphaFoldDB" id="A0A2S7K3G8"/>
<evidence type="ECO:0000313" key="3">
    <source>
        <dbReference type="EMBL" id="PQA87050.1"/>
    </source>
</evidence>
<gene>
    <name evidence="3" type="ORF">CW354_13445</name>
</gene>
<evidence type="ECO:0000313" key="4">
    <source>
        <dbReference type="Proteomes" id="UP000239504"/>
    </source>
</evidence>
<dbReference type="EMBL" id="PJCH01000010">
    <property type="protein sequence ID" value="PQA87050.1"/>
    <property type="molecule type" value="Genomic_DNA"/>
</dbReference>
<evidence type="ECO:0000259" key="2">
    <source>
        <dbReference type="Pfam" id="PF01965"/>
    </source>
</evidence>
<dbReference type="InterPro" id="IPR029062">
    <property type="entry name" value="Class_I_gatase-like"/>
</dbReference>
<dbReference type="Gene3D" id="3.40.50.880">
    <property type="match status" value="1"/>
</dbReference>
<proteinExistence type="inferred from homology"/>
<evidence type="ECO:0000256" key="1">
    <source>
        <dbReference type="ARBA" id="ARBA00008542"/>
    </source>
</evidence>
<keyword evidence="3" id="KW-0378">Hydrolase</keyword>